<dbReference type="STRING" id="1442369.A0A0D2I1Q8"/>
<sequence length="154" mass="17325">MDVDERKLRTEISDVLGINYLAEATEHDAKRRVDAVDGYWYGRARRAMVPSVVSNGDGDGKKAYWVHFIVDTDAPSTFLSEGVCEIVGLRKEDSYATIVGCYLPIRMSPPKSHFSDISILGVDFCDGLKFTAMYLGNGKMKYLFKDRWNGMPEP</sequence>
<organism evidence="1 2">
    <name type="scientific">Rhinocladiella mackenziei CBS 650.93</name>
    <dbReference type="NCBI Taxonomy" id="1442369"/>
    <lineage>
        <taxon>Eukaryota</taxon>
        <taxon>Fungi</taxon>
        <taxon>Dikarya</taxon>
        <taxon>Ascomycota</taxon>
        <taxon>Pezizomycotina</taxon>
        <taxon>Eurotiomycetes</taxon>
        <taxon>Chaetothyriomycetidae</taxon>
        <taxon>Chaetothyriales</taxon>
        <taxon>Herpotrichiellaceae</taxon>
        <taxon>Rhinocladiella</taxon>
    </lineage>
</organism>
<proteinExistence type="predicted"/>
<dbReference type="AlphaFoldDB" id="A0A0D2I1Q8"/>
<keyword evidence="2" id="KW-1185">Reference proteome</keyword>
<gene>
    <name evidence="1" type="ORF">Z518_11091</name>
</gene>
<accession>A0A0D2I1Q8</accession>
<dbReference type="HOGENOM" id="CLU_123967_0_0_1"/>
<dbReference type="RefSeq" id="XP_013266815.1">
    <property type="nucleotide sequence ID" value="XM_013411361.1"/>
</dbReference>
<evidence type="ECO:0000313" key="2">
    <source>
        <dbReference type="Proteomes" id="UP000053617"/>
    </source>
</evidence>
<name>A0A0D2I1Q8_9EURO</name>
<dbReference type="VEuPathDB" id="FungiDB:Z518_11091"/>
<dbReference type="OrthoDB" id="5414761at2759"/>
<protein>
    <submittedName>
        <fullName evidence="1">Uncharacterized protein</fullName>
    </submittedName>
</protein>
<reference evidence="1 2" key="1">
    <citation type="submission" date="2015-01" db="EMBL/GenBank/DDBJ databases">
        <title>The Genome Sequence of Rhinocladiella mackenzie CBS 650.93.</title>
        <authorList>
            <consortium name="The Broad Institute Genomics Platform"/>
            <person name="Cuomo C."/>
            <person name="de Hoog S."/>
            <person name="Gorbushina A."/>
            <person name="Stielow B."/>
            <person name="Teixiera M."/>
            <person name="Abouelleil A."/>
            <person name="Chapman S.B."/>
            <person name="Priest M."/>
            <person name="Young S.K."/>
            <person name="Wortman J."/>
            <person name="Nusbaum C."/>
            <person name="Birren B."/>
        </authorList>
    </citation>
    <scope>NUCLEOTIDE SEQUENCE [LARGE SCALE GENOMIC DNA]</scope>
    <source>
        <strain evidence="1 2">CBS 650.93</strain>
    </source>
</reference>
<dbReference type="Proteomes" id="UP000053617">
    <property type="component" value="Unassembled WGS sequence"/>
</dbReference>
<evidence type="ECO:0000313" key="1">
    <source>
        <dbReference type="EMBL" id="KIW99678.1"/>
    </source>
</evidence>
<dbReference type="EMBL" id="KN847485">
    <property type="protein sequence ID" value="KIW99678.1"/>
    <property type="molecule type" value="Genomic_DNA"/>
</dbReference>
<dbReference type="GeneID" id="25299162"/>